<feature type="region of interest" description="Disordered" evidence="1">
    <location>
        <begin position="73"/>
        <end position="119"/>
    </location>
</feature>
<dbReference type="Pfam" id="PF21834">
    <property type="entry name" value="DUF6894"/>
    <property type="match status" value="1"/>
</dbReference>
<dbReference type="RefSeq" id="WP_377109726.1">
    <property type="nucleotide sequence ID" value="NZ_JAGGJP010000003.1"/>
</dbReference>
<feature type="domain" description="DUF6894" evidence="2">
    <location>
        <begin position="14"/>
        <end position="67"/>
    </location>
</feature>
<sequence length="119" mass="12462">MLLPCSGWPGLARRHGTVCAGPAEARAEAVSASGALLRDLGARFWADADWRMHVTDEQGGLVCDLRVSGTAGALQAAERPPSLRRAALPARSRAGRRAAGGDSRPGSPRSPRARPSRGR</sequence>
<feature type="compositionally biased region" description="Low complexity" evidence="1">
    <location>
        <begin position="76"/>
        <end position="92"/>
    </location>
</feature>
<organism evidence="3 4">
    <name type="scientific">Rubellimicrobium aerolatum</name>
    <dbReference type="NCBI Taxonomy" id="490979"/>
    <lineage>
        <taxon>Bacteria</taxon>
        <taxon>Pseudomonadati</taxon>
        <taxon>Pseudomonadota</taxon>
        <taxon>Alphaproteobacteria</taxon>
        <taxon>Rhodobacterales</taxon>
        <taxon>Roseobacteraceae</taxon>
        <taxon>Rubellimicrobium</taxon>
    </lineage>
</organism>
<dbReference type="Proteomes" id="UP001596056">
    <property type="component" value="Unassembled WGS sequence"/>
</dbReference>
<gene>
    <name evidence="3" type="ORF">ACFPOC_05435</name>
</gene>
<evidence type="ECO:0000259" key="2">
    <source>
        <dbReference type="Pfam" id="PF21834"/>
    </source>
</evidence>
<feature type="compositionally biased region" description="Low complexity" evidence="1">
    <location>
        <begin position="100"/>
        <end position="110"/>
    </location>
</feature>
<keyword evidence="4" id="KW-1185">Reference proteome</keyword>
<dbReference type="InterPro" id="IPR054189">
    <property type="entry name" value="DUF6894"/>
</dbReference>
<name>A0ABW0SAB7_9RHOB</name>
<accession>A0ABW0SAB7</accession>
<evidence type="ECO:0000313" key="3">
    <source>
        <dbReference type="EMBL" id="MFC5565862.1"/>
    </source>
</evidence>
<comment type="caution">
    <text evidence="3">The sequence shown here is derived from an EMBL/GenBank/DDBJ whole genome shotgun (WGS) entry which is preliminary data.</text>
</comment>
<reference evidence="4" key="1">
    <citation type="journal article" date="2019" name="Int. J. Syst. Evol. Microbiol.">
        <title>The Global Catalogue of Microorganisms (GCM) 10K type strain sequencing project: providing services to taxonomists for standard genome sequencing and annotation.</title>
        <authorList>
            <consortium name="The Broad Institute Genomics Platform"/>
            <consortium name="The Broad Institute Genome Sequencing Center for Infectious Disease"/>
            <person name="Wu L."/>
            <person name="Ma J."/>
        </authorList>
    </citation>
    <scope>NUCLEOTIDE SEQUENCE [LARGE SCALE GENOMIC DNA]</scope>
    <source>
        <strain evidence="4">KACC 11588</strain>
    </source>
</reference>
<proteinExistence type="predicted"/>
<protein>
    <submittedName>
        <fullName evidence="3">DUF6894 family protein</fullName>
    </submittedName>
</protein>
<evidence type="ECO:0000256" key="1">
    <source>
        <dbReference type="SAM" id="MobiDB-lite"/>
    </source>
</evidence>
<evidence type="ECO:0000313" key="4">
    <source>
        <dbReference type="Proteomes" id="UP001596056"/>
    </source>
</evidence>
<dbReference type="EMBL" id="JBHSNA010000003">
    <property type="protein sequence ID" value="MFC5565862.1"/>
    <property type="molecule type" value="Genomic_DNA"/>
</dbReference>